<feature type="non-terminal residue" evidence="1">
    <location>
        <position position="1"/>
    </location>
</feature>
<protein>
    <submittedName>
        <fullName evidence="1">12214_t:CDS:1</fullName>
    </submittedName>
</protein>
<comment type="caution">
    <text evidence="1">The sequence shown here is derived from an EMBL/GenBank/DDBJ whole genome shotgun (WGS) entry which is preliminary data.</text>
</comment>
<evidence type="ECO:0000313" key="2">
    <source>
        <dbReference type="Proteomes" id="UP000789702"/>
    </source>
</evidence>
<reference evidence="1" key="1">
    <citation type="submission" date="2021-06" db="EMBL/GenBank/DDBJ databases">
        <authorList>
            <person name="Kallberg Y."/>
            <person name="Tangrot J."/>
            <person name="Rosling A."/>
        </authorList>
    </citation>
    <scope>NUCLEOTIDE SEQUENCE</scope>
    <source>
        <strain evidence="1">IL203A</strain>
    </source>
</reference>
<keyword evidence="2" id="KW-1185">Reference proteome</keyword>
<proteinExistence type="predicted"/>
<sequence length="53" mass="6511">QIKIKDWIDNKKEELEIFKKILSKTISYIKNVKDNERLEWLKNFKKDGFLNNI</sequence>
<dbReference type="Proteomes" id="UP000789702">
    <property type="component" value="Unassembled WGS sequence"/>
</dbReference>
<dbReference type="EMBL" id="CAJVPU010049150">
    <property type="protein sequence ID" value="CAG8756899.1"/>
    <property type="molecule type" value="Genomic_DNA"/>
</dbReference>
<gene>
    <name evidence="1" type="ORF">DHETER_LOCUS15011</name>
</gene>
<accession>A0ACA9QP51</accession>
<name>A0ACA9QP51_9GLOM</name>
<evidence type="ECO:0000313" key="1">
    <source>
        <dbReference type="EMBL" id="CAG8756899.1"/>
    </source>
</evidence>
<organism evidence="1 2">
    <name type="scientific">Dentiscutata heterogama</name>
    <dbReference type="NCBI Taxonomy" id="1316150"/>
    <lineage>
        <taxon>Eukaryota</taxon>
        <taxon>Fungi</taxon>
        <taxon>Fungi incertae sedis</taxon>
        <taxon>Mucoromycota</taxon>
        <taxon>Glomeromycotina</taxon>
        <taxon>Glomeromycetes</taxon>
        <taxon>Diversisporales</taxon>
        <taxon>Gigasporaceae</taxon>
        <taxon>Dentiscutata</taxon>
    </lineage>
</organism>